<dbReference type="Gene3D" id="3.30.1490.30">
    <property type="match status" value="1"/>
</dbReference>
<dbReference type="CDD" id="cd16930">
    <property type="entry name" value="HATPase_TopII-like"/>
    <property type="match status" value="1"/>
</dbReference>
<dbReference type="InterPro" id="IPR018522">
    <property type="entry name" value="TopoIIA_CS"/>
</dbReference>
<dbReference type="InterPro" id="IPR006171">
    <property type="entry name" value="TOPRIM_dom"/>
</dbReference>
<dbReference type="Gene3D" id="3.90.199.10">
    <property type="entry name" value="Topoisomerase II, domain 5"/>
    <property type="match status" value="1"/>
</dbReference>
<dbReference type="PRINTS" id="PR01158">
    <property type="entry name" value="TOPISMRASEII"/>
</dbReference>
<dbReference type="Pfam" id="PF02518">
    <property type="entry name" value="HATPase_c"/>
    <property type="match status" value="1"/>
</dbReference>
<dbReference type="PROSITE" id="PS52040">
    <property type="entry name" value="TOPO_IIA"/>
    <property type="match status" value="1"/>
</dbReference>
<evidence type="ECO:0000256" key="8">
    <source>
        <dbReference type="ARBA" id="ARBA00022741"/>
    </source>
</evidence>
<dbReference type="InterPro" id="IPR034157">
    <property type="entry name" value="TOPRIM_TopoII"/>
</dbReference>
<keyword evidence="8 15" id="KW-0547">Nucleotide-binding</keyword>
<gene>
    <name evidence="18" type="ORF">Zmor_004352</name>
</gene>
<dbReference type="PANTHER" id="PTHR10169:SF38">
    <property type="entry name" value="DNA TOPOISOMERASE 2"/>
    <property type="match status" value="1"/>
</dbReference>
<comment type="caution">
    <text evidence="18">The sequence shown here is derived from an EMBL/GenBank/DDBJ whole genome shotgun (WGS) entry which is preliminary data.</text>
</comment>
<dbReference type="GO" id="GO:0006265">
    <property type="term" value="P:DNA topological change"/>
    <property type="evidence" value="ECO:0007669"/>
    <property type="project" value="UniProtKB-UniRule"/>
</dbReference>
<evidence type="ECO:0000256" key="6">
    <source>
        <dbReference type="ARBA" id="ARBA00019635"/>
    </source>
</evidence>
<dbReference type="Pfam" id="PF00521">
    <property type="entry name" value="DNA_topoisoIV"/>
    <property type="match status" value="1"/>
</dbReference>
<dbReference type="FunFam" id="3.30.230.10:FF:000008">
    <property type="entry name" value="DNA topoisomerase 2"/>
    <property type="match status" value="1"/>
</dbReference>
<evidence type="ECO:0000256" key="4">
    <source>
        <dbReference type="ARBA" id="ARBA00011080"/>
    </source>
</evidence>
<dbReference type="GO" id="GO:0005634">
    <property type="term" value="C:nucleus"/>
    <property type="evidence" value="ECO:0007669"/>
    <property type="project" value="TreeGrafter"/>
</dbReference>
<dbReference type="PRINTS" id="PR00418">
    <property type="entry name" value="TPI2FAMILY"/>
</dbReference>
<evidence type="ECO:0000256" key="11">
    <source>
        <dbReference type="ARBA" id="ARBA00023029"/>
    </source>
</evidence>
<dbReference type="FunFam" id="3.30.1360.40:FF:000003">
    <property type="entry name" value="DNA topoisomerase 2"/>
    <property type="match status" value="1"/>
</dbReference>
<dbReference type="GO" id="GO:0003677">
    <property type="term" value="F:DNA binding"/>
    <property type="evidence" value="ECO:0007669"/>
    <property type="project" value="UniProtKB-UniRule"/>
</dbReference>
<dbReference type="AlphaFoldDB" id="A0AA38M0C2"/>
<dbReference type="Gene3D" id="3.30.1360.40">
    <property type="match status" value="1"/>
</dbReference>
<dbReference type="GO" id="GO:0000819">
    <property type="term" value="P:sister chromatid segregation"/>
    <property type="evidence" value="ECO:0007669"/>
    <property type="project" value="TreeGrafter"/>
</dbReference>
<dbReference type="InterPro" id="IPR003594">
    <property type="entry name" value="HATPase_dom"/>
</dbReference>
<feature type="active site" description="O-(5'-phospho-DNA)-tyrosine intermediate" evidence="14">
    <location>
        <position position="802"/>
    </location>
</feature>
<evidence type="ECO:0000313" key="18">
    <source>
        <dbReference type="EMBL" id="KAJ3623655.1"/>
    </source>
</evidence>
<proteinExistence type="inferred from homology"/>
<dbReference type="InterPro" id="IPR013506">
    <property type="entry name" value="Topo_IIA_bsu_dom2"/>
</dbReference>
<evidence type="ECO:0000313" key="19">
    <source>
        <dbReference type="Proteomes" id="UP001168821"/>
    </source>
</evidence>
<dbReference type="SUPFAM" id="SSF54211">
    <property type="entry name" value="Ribosomal protein S5 domain 2-like"/>
    <property type="match status" value="1"/>
</dbReference>
<evidence type="ECO:0000256" key="12">
    <source>
        <dbReference type="ARBA" id="ARBA00023125"/>
    </source>
</evidence>
<keyword evidence="13 14" id="KW-0413">Isomerase</keyword>
<dbReference type="PROSITE" id="PS00177">
    <property type="entry name" value="TOPOISOMERASE_II"/>
    <property type="match status" value="1"/>
</dbReference>
<dbReference type="InterPro" id="IPR013760">
    <property type="entry name" value="Topo_IIA-like_dom_sf"/>
</dbReference>
<dbReference type="Gene3D" id="3.40.50.670">
    <property type="match status" value="1"/>
</dbReference>
<dbReference type="FunFam" id="3.40.50.670:FF:000001">
    <property type="entry name" value="DNA topoisomerase 2"/>
    <property type="match status" value="2"/>
</dbReference>
<dbReference type="InterPro" id="IPR050634">
    <property type="entry name" value="DNA_Topoisomerase_II"/>
</dbReference>
<comment type="cofactor">
    <cofactor evidence="3">
        <name>Mg(2+)</name>
        <dbReference type="ChEBI" id="CHEBI:18420"/>
    </cofactor>
</comment>
<evidence type="ECO:0000259" key="16">
    <source>
        <dbReference type="PROSITE" id="PS50880"/>
    </source>
</evidence>
<dbReference type="InterPro" id="IPR031660">
    <property type="entry name" value="TOPRIM_C"/>
</dbReference>
<dbReference type="GO" id="GO:0000712">
    <property type="term" value="P:resolution of meiotic recombination intermediates"/>
    <property type="evidence" value="ECO:0007669"/>
    <property type="project" value="TreeGrafter"/>
</dbReference>
<comment type="catalytic activity">
    <reaction evidence="1 14 15">
        <text>ATP-dependent breakage, passage and rejoining of double-stranded DNA.</text>
        <dbReference type="EC" id="5.6.2.2"/>
    </reaction>
</comment>
<keyword evidence="7" id="KW-0479">Metal-binding</keyword>
<dbReference type="FunFam" id="3.90.199.10:FF:000002">
    <property type="entry name" value="DNA topoisomerase 2"/>
    <property type="match status" value="1"/>
</dbReference>
<dbReference type="FunFam" id="3.30.565.10:FF:000004">
    <property type="entry name" value="DNA topoisomerase 2"/>
    <property type="match status" value="1"/>
</dbReference>
<feature type="domain" description="Topo IIA-type catalytic" evidence="17">
    <location>
        <begin position="712"/>
        <end position="1106"/>
    </location>
</feature>
<accession>A0AA38M0C2</accession>
<keyword evidence="19" id="KW-1185">Reference proteome</keyword>
<organism evidence="18 19">
    <name type="scientific">Zophobas morio</name>
    <dbReference type="NCBI Taxonomy" id="2755281"/>
    <lineage>
        <taxon>Eukaryota</taxon>
        <taxon>Metazoa</taxon>
        <taxon>Ecdysozoa</taxon>
        <taxon>Arthropoda</taxon>
        <taxon>Hexapoda</taxon>
        <taxon>Insecta</taxon>
        <taxon>Pterygota</taxon>
        <taxon>Neoptera</taxon>
        <taxon>Endopterygota</taxon>
        <taxon>Coleoptera</taxon>
        <taxon>Polyphaga</taxon>
        <taxon>Cucujiformia</taxon>
        <taxon>Tenebrionidae</taxon>
        <taxon>Zophobas</taxon>
    </lineage>
</organism>
<comment type="function">
    <text evidence="15">Control of topological states of DNA by transient breakage and subsequent rejoining of DNA strands. Topoisomerase II makes double-strand breaks.</text>
</comment>
<dbReference type="Pfam" id="PF01751">
    <property type="entry name" value="Toprim"/>
    <property type="match status" value="1"/>
</dbReference>
<dbReference type="Gene3D" id="1.10.268.10">
    <property type="entry name" value="Topoisomerase, domain 3"/>
    <property type="match status" value="1"/>
</dbReference>
<protein>
    <recommendedName>
        <fullName evidence="6 15">DNA topoisomerase 2</fullName>
        <ecNumber evidence="5 15">5.6.2.2</ecNumber>
    </recommendedName>
</protein>
<evidence type="ECO:0000256" key="1">
    <source>
        <dbReference type="ARBA" id="ARBA00000185"/>
    </source>
</evidence>
<evidence type="ECO:0000256" key="3">
    <source>
        <dbReference type="ARBA" id="ARBA00001946"/>
    </source>
</evidence>
<comment type="similarity">
    <text evidence="4 15">Belongs to the type II topoisomerase family.</text>
</comment>
<dbReference type="GO" id="GO:0046872">
    <property type="term" value="F:metal ion binding"/>
    <property type="evidence" value="ECO:0007669"/>
    <property type="project" value="UniProtKB-KW"/>
</dbReference>
<dbReference type="GO" id="GO:0003918">
    <property type="term" value="F:DNA topoisomerase type II (double strand cut, ATP-hydrolyzing) activity"/>
    <property type="evidence" value="ECO:0007669"/>
    <property type="project" value="UniProtKB-UniRule"/>
</dbReference>
<dbReference type="CDD" id="cd03365">
    <property type="entry name" value="TOPRIM_TopoIIA"/>
    <property type="match status" value="1"/>
</dbReference>
<dbReference type="Pfam" id="PF00204">
    <property type="entry name" value="DNA_gyraseB"/>
    <property type="match status" value="1"/>
</dbReference>
<keyword evidence="9 15" id="KW-0067">ATP-binding</keyword>
<dbReference type="SUPFAM" id="SSF55874">
    <property type="entry name" value="ATPase domain of HSP90 chaperone/DNA topoisomerase II/histidine kinase"/>
    <property type="match status" value="1"/>
</dbReference>
<sequence length="1106" mass="125742">MEVDYEEFKENRILNGRDNIPVKALDEIYQKKTQREHVLLRPDSYIGSTEKITENQWVVEKHEMVYKSITYVPGLYKIFDEILVNAADNKQRDPSMNKLVICIDRTSNRIEIWNNGKGLPIRILQKEKMYVPELVFGHLLTSSNYNDEEKKVTGGRNGFGAKLCNIFSTLFVVETADKETGLLFRQEFRNNMTERSTPRVTRNHGVKEYTSICFTPDFGRFRMEGLDEDIIALFTKRAYDMAGVLEDVRVVLNGERIPISGFQSYIKLFLTKQDKSVPILYERVNNRWEVGITHSDGQFQQNSFVNAIATTKGGTHVTHACEKIVSNIVEIVAKKNKAAPVKPTQIKNYLWVFVNCRIENPSFSSQTKEHMTLGPAAFGSKCDLSDKFIKAVIHSGVIDKLLEWAKFKQASELRKQCRLPSERSRGAVSHYLIMCPVLLSGNKGARLTGIPKLDDANKAGTRLSHQCTLILTEGDSAKTLAVSGLSVVGRDFYGVFPLKGKLLNVREATHKQIMGNSEIQNIVKIVGLKYNYVYRDISSLRYGSLMIMTDQDHDGSHIKGLIINFVHYFWPSLLKIPGFLVEFITPIVKVKKGHVCIPFYTIPEYQEWKSRTNTDGWDIKYYKGLGTSTPAEAKEYFQNLRKHKISFSWSSPGDNDKIELAFSKKKADDRKEWLGSFIPGTFLDQNVDFITYTDFIDKELVLFSMADNMRSIPSVMDGLKPGQRKVLFACFKRNLKKEIKVSQLAGYVAEHSAYHHGEASLCATIVSMAQNFVGSNNLNLLLPIGSFGSRLMGGKDASSPRYIHTALSPLARLLFPAADDNILNLLDDDGQSIEPEWYCPIVPMLLVNGCEGIGTGWRTSIPNYNVSDIISNIYRLLDGKAPTPMKPYYHGFEGVVEECEDSYKTFGRVKILDSNTLQIIELPIRTWTSSYKEFLDAVLTSDSPFVKDFKEYHTDTEVNFLLTVDANIIDEAHQGLIHKKLKLESQFSKNNLVAFDPHGKIKKYENANAILQEFFEVRLEFYKKRKAYLVEVYTRVSANLTLISFRFNKNWLFFFTKDHERLSNKVRFVKAIISGGVPLNFKPIFGLITLCLGQTSSSTINLRNIC</sequence>
<dbReference type="InterPro" id="IPR002205">
    <property type="entry name" value="Topo_IIA_dom_A"/>
</dbReference>
<dbReference type="Proteomes" id="UP001168821">
    <property type="component" value="Unassembled WGS sequence"/>
</dbReference>
<dbReference type="PANTHER" id="PTHR10169">
    <property type="entry name" value="DNA TOPOISOMERASE/GYRASE"/>
    <property type="match status" value="1"/>
</dbReference>
<comment type="cofactor">
    <cofactor evidence="2">
        <name>Ca(2+)</name>
        <dbReference type="ChEBI" id="CHEBI:29108"/>
    </cofactor>
</comment>
<dbReference type="Gene3D" id="3.30.230.10">
    <property type="match status" value="1"/>
</dbReference>
<evidence type="ECO:0000256" key="5">
    <source>
        <dbReference type="ARBA" id="ARBA00012895"/>
    </source>
</evidence>
<dbReference type="SMART" id="SM00434">
    <property type="entry name" value="TOP4c"/>
    <property type="match status" value="1"/>
</dbReference>
<dbReference type="InterPro" id="IPR001154">
    <property type="entry name" value="TopoII_euk"/>
</dbReference>
<evidence type="ECO:0000256" key="2">
    <source>
        <dbReference type="ARBA" id="ARBA00001913"/>
    </source>
</evidence>
<dbReference type="GO" id="GO:0005524">
    <property type="term" value="F:ATP binding"/>
    <property type="evidence" value="ECO:0007669"/>
    <property type="project" value="UniProtKB-UniRule"/>
</dbReference>
<dbReference type="InterPro" id="IPR013759">
    <property type="entry name" value="Topo_IIA_B_C"/>
</dbReference>
<dbReference type="SMART" id="SM00433">
    <property type="entry name" value="TOP2c"/>
    <property type="match status" value="1"/>
</dbReference>
<keyword evidence="12 14" id="KW-0238">DNA-binding</keyword>
<dbReference type="EC" id="5.6.2.2" evidence="5 15"/>
<comment type="subunit">
    <text evidence="15">Homodimer.</text>
</comment>
<dbReference type="EMBL" id="JALNTZ010001655">
    <property type="protein sequence ID" value="KAJ3623655.1"/>
    <property type="molecule type" value="Genomic_DNA"/>
</dbReference>
<evidence type="ECO:0000256" key="7">
    <source>
        <dbReference type="ARBA" id="ARBA00022723"/>
    </source>
</evidence>
<dbReference type="InterPro" id="IPR013758">
    <property type="entry name" value="Topo_IIA_A/C_ab"/>
</dbReference>
<evidence type="ECO:0000256" key="14">
    <source>
        <dbReference type="PROSITE-ProRule" id="PRU01384"/>
    </source>
</evidence>
<reference evidence="18" key="1">
    <citation type="journal article" date="2023" name="G3 (Bethesda)">
        <title>Whole genome assemblies of Zophobas morio and Tenebrio molitor.</title>
        <authorList>
            <person name="Kaur S."/>
            <person name="Stinson S.A."/>
            <person name="diCenzo G.C."/>
        </authorList>
    </citation>
    <scope>NUCLEOTIDE SEQUENCE</scope>
    <source>
        <strain evidence="18">QUZm001</strain>
    </source>
</reference>
<dbReference type="InterPro" id="IPR001241">
    <property type="entry name" value="Topo_IIA"/>
</dbReference>
<feature type="domain" description="Toprim" evidence="16">
    <location>
        <begin position="467"/>
        <end position="581"/>
    </location>
</feature>
<evidence type="ECO:0000259" key="17">
    <source>
        <dbReference type="PROSITE" id="PS52040"/>
    </source>
</evidence>
<dbReference type="Gene3D" id="3.30.565.10">
    <property type="entry name" value="Histidine kinase-like ATPase, C-terminal domain"/>
    <property type="match status" value="1"/>
</dbReference>
<keyword evidence="10" id="KW-0460">Magnesium</keyword>
<dbReference type="SUPFAM" id="SSF56719">
    <property type="entry name" value="Type II DNA topoisomerase"/>
    <property type="match status" value="1"/>
</dbReference>
<evidence type="ECO:0000256" key="13">
    <source>
        <dbReference type="ARBA" id="ARBA00023235"/>
    </source>
</evidence>
<dbReference type="InterPro" id="IPR013757">
    <property type="entry name" value="Topo_IIA_A_a_sf"/>
</dbReference>
<evidence type="ECO:0000256" key="15">
    <source>
        <dbReference type="RuleBase" id="RU362094"/>
    </source>
</evidence>
<dbReference type="InterPro" id="IPR020568">
    <property type="entry name" value="Ribosomal_Su5_D2-typ_SF"/>
</dbReference>
<dbReference type="Pfam" id="PF16898">
    <property type="entry name" value="TOPRIM_C"/>
    <property type="match status" value="1"/>
</dbReference>
<dbReference type="InterPro" id="IPR014721">
    <property type="entry name" value="Ribsml_uS5_D2-typ_fold_subgr"/>
</dbReference>
<evidence type="ECO:0000256" key="10">
    <source>
        <dbReference type="ARBA" id="ARBA00022842"/>
    </source>
</evidence>
<dbReference type="CDD" id="cd03481">
    <property type="entry name" value="TopoIIA_Trans_ScTopoIIA"/>
    <property type="match status" value="1"/>
</dbReference>
<keyword evidence="11 14" id="KW-0799">Topoisomerase</keyword>
<dbReference type="InterPro" id="IPR036890">
    <property type="entry name" value="HATPase_C_sf"/>
</dbReference>
<dbReference type="PROSITE" id="PS50880">
    <property type="entry name" value="TOPRIM"/>
    <property type="match status" value="1"/>
</dbReference>
<evidence type="ECO:0000256" key="9">
    <source>
        <dbReference type="ARBA" id="ARBA00022840"/>
    </source>
</evidence>
<name>A0AA38M0C2_9CUCU</name>
<dbReference type="FunFam" id="3.30.1490.30:FF:000001">
    <property type="entry name" value="DNA topoisomerase 2"/>
    <property type="match status" value="1"/>
</dbReference>